<organism evidence="2 3">
    <name type="scientific">Tanacetum coccineum</name>
    <dbReference type="NCBI Taxonomy" id="301880"/>
    <lineage>
        <taxon>Eukaryota</taxon>
        <taxon>Viridiplantae</taxon>
        <taxon>Streptophyta</taxon>
        <taxon>Embryophyta</taxon>
        <taxon>Tracheophyta</taxon>
        <taxon>Spermatophyta</taxon>
        <taxon>Magnoliopsida</taxon>
        <taxon>eudicotyledons</taxon>
        <taxon>Gunneridae</taxon>
        <taxon>Pentapetalae</taxon>
        <taxon>asterids</taxon>
        <taxon>campanulids</taxon>
        <taxon>Asterales</taxon>
        <taxon>Asteraceae</taxon>
        <taxon>Asteroideae</taxon>
        <taxon>Anthemideae</taxon>
        <taxon>Anthemidinae</taxon>
        <taxon>Tanacetum</taxon>
    </lineage>
</organism>
<keyword evidence="3" id="KW-1185">Reference proteome</keyword>
<comment type="caution">
    <text evidence="2">The sequence shown here is derived from an EMBL/GenBank/DDBJ whole genome shotgun (WGS) entry which is preliminary data.</text>
</comment>
<evidence type="ECO:0000313" key="2">
    <source>
        <dbReference type="EMBL" id="GJT35838.1"/>
    </source>
</evidence>
<protein>
    <submittedName>
        <fullName evidence="2">Uncharacterized protein</fullName>
    </submittedName>
</protein>
<dbReference type="Proteomes" id="UP001151760">
    <property type="component" value="Unassembled WGS sequence"/>
</dbReference>
<name>A0ABQ5DB92_9ASTR</name>
<sequence>MALIITFQTRAFKKRLLIKSVHTVTPNQQEMIFISSRPQVWEHRLQTIWQYSDISKVLLVLEKAVSDISLPKLHTSPFHSTNVKLKNGISKGTTGKQEEGLEAKPQELGMMNYTFPEVQKTLIPKAFSDDMSMPNALILAKALLRITVS</sequence>
<accession>A0ABQ5DB92</accession>
<proteinExistence type="predicted"/>
<dbReference type="EMBL" id="BQNB010008590">
    <property type="protein sequence ID" value="GJS51500.1"/>
    <property type="molecule type" value="Genomic_DNA"/>
</dbReference>
<evidence type="ECO:0000313" key="3">
    <source>
        <dbReference type="Proteomes" id="UP001151760"/>
    </source>
</evidence>
<dbReference type="EMBL" id="BQNB010015084">
    <property type="protein sequence ID" value="GJT35838.1"/>
    <property type="molecule type" value="Genomic_DNA"/>
</dbReference>
<gene>
    <name evidence="1" type="ORF">Tco_0624862</name>
    <name evidence="2" type="ORF">Tco_0926257</name>
</gene>
<evidence type="ECO:0000313" key="1">
    <source>
        <dbReference type="EMBL" id="GJS51500.1"/>
    </source>
</evidence>
<reference evidence="2" key="1">
    <citation type="journal article" date="2022" name="Int. J. Mol. Sci.">
        <title>Draft Genome of Tanacetum Coccineum: Genomic Comparison of Closely Related Tanacetum-Family Plants.</title>
        <authorList>
            <person name="Yamashiro T."/>
            <person name="Shiraishi A."/>
            <person name="Nakayama K."/>
            <person name="Satake H."/>
        </authorList>
    </citation>
    <scope>NUCLEOTIDE SEQUENCE</scope>
</reference>
<reference evidence="2" key="2">
    <citation type="submission" date="2022-01" db="EMBL/GenBank/DDBJ databases">
        <authorList>
            <person name="Yamashiro T."/>
            <person name="Shiraishi A."/>
            <person name="Satake H."/>
            <person name="Nakayama K."/>
        </authorList>
    </citation>
    <scope>NUCLEOTIDE SEQUENCE</scope>
</reference>